<evidence type="ECO:0000259" key="1">
    <source>
        <dbReference type="Pfam" id="PF01073"/>
    </source>
</evidence>
<protein>
    <submittedName>
        <fullName evidence="2">NAD-dependent epimerase/dehydratase family protein</fullName>
    </submittedName>
</protein>
<dbReference type="PANTHER" id="PTHR48079:SF6">
    <property type="entry name" value="NAD(P)-BINDING DOMAIN-CONTAINING PROTEIN-RELATED"/>
    <property type="match status" value="1"/>
</dbReference>
<dbReference type="RefSeq" id="WP_398718198.1">
    <property type="nucleotide sequence ID" value="NZ_JBIRWE010000003.1"/>
</dbReference>
<dbReference type="InterPro" id="IPR051783">
    <property type="entry name" value="NAD(P)-dependent_oxidoreduct"/>
</dbReference>
<name>A0ABW7USB5_9ACTN</name>
<gene>
    <name evidence="2" type="ORF">ACH429_09295</name>
</gene>
<sequence length="347" mass="37918">MRVLVTGATGFLGGHLVDGCAGEGHRVRALVRPGSDAGRLRRTPGVEVVYGDLADTASLWRAAEGVDAVHHTAARVTDFGTRTQFWDTNVAGTRRLLEIAQRSGAHRFVYVSTPSALMHPREGDRLGIDEKTPYPDRYFNLYAETKAAAERLVLAANGPRFTTCALRPRGIWGPRDRAGFLPRMVAKMWSGSLPDLSGGKRVLVSLCHCDNAVAACLLAAHAPAERVGGRAYFVADPERTDLWAFLTHLAALFDLRPPTRRVPPPLRDALVEAVELLWQLPLLSARLSPPLSRYGMALLTRSGTYDTTAAERDFGYVPTTTQAQGLRELAAWIDAIGGIREFVRSVR</sequence>
<dbReference type="InterPro" id="IPR036291">
    <property type="entry name" value="NAD(P)-bd_dom_sf"/>
</dbReference>
<keyword evidence="3" id="KW-1185">Reference proteome</keyword>
<feature type="domain" description="3-beta hydroxysteroid dehydrogenase/isomerase" evidence="1">
    <location>
        <begin position="4"/>
        <end position="259"/>
    </location>
</feature>
<accession>A0ABW7USB5</accession>
<evidence type="ECO:0000313" key="2">
    <source>
        <dbReference type="EMBL" id="MFI1964302.1"/>
    </source>
</evidence>
<dbReference type="Proteomes" id="UP001611548">
    <property type="component" value="Unassembled WGS sequence"/>
</dbReference>
<dbReference type="Pfam" id="PF01073">
    <property type="entry name" value="3Beta_HSD"/>
    <property type="match status" value="1"/>
</dbReference>
<proteinExistence type="predicted"/>
<reference evidence="2 3" key="1">
    <citation type="submission" date="2024-10" db="EMBL/GenBank/DDBJ databases">
        <title>The Natural Products Discovery Center: Release of the First 8490 Sequenced Strains for Exploring Actinobacteria Biosynthetic Diversity.</title>
        <authorList>
            <person name="Kalkreuter E."/>
            <person name="Kautsar S.A."/>
            <person name="Yang D."/>
            <person name="Bader C.D."/>
            <person name="Teijaro C.N."/>
            <person name="Fluegel L."/>
            <person name="Davis C.M."/>
            <person name="Simpson J.R."/>
            <person name="Lauterbach L."/>
            <person name="Steele A.D."/>
            <person name="Gui C."/>
            <person name="Meng S."/>
            <person name="Li G."/>
            <person name="Viehrig K."/>
            <person name="Ye F."/>
            <person name="Su P."/>
            <person name="Kiefer A.F."/>
            <person name="Nichols A."/>
            <person name="Cepeda A.J."/>
            <person name="Yan W."/>
            <person name="Fan B."/>
            <person name="Jiang Y."/>
            <person name="Adhikari A."/>
            <person name="Zheng C.-J."/>
            <person name="Schuster L."/>
            <person name="Cowan T.M."/>
            <person name="Smanski M.J."/>
            <person name="Chevrette M.G."/>
            <person name="De Carvalho L.P.S."/>
            <person name="Shen B."/>
        </authorList>
    </citation>
    <scope>NUCLEOTIDE SEQUENCE [LARGE SCALE GENOMIC DNA]</scope>
    <source>
        <strain evidence="2 3">NPDC020327</strain>
    </source>
</reference>
<dbReference type="SUPFAM" id="SSF51735">
    <property type="entry name" value="NAD(P)-binding Rossmann-fold domains"/>
    <property type="match status" value="1"/>
</dbReference>
<evidence type="ECO:0000313" key="3">
    <source>
        <dbReference type="Proteomes" id="UP001611548"/>
    </source>
</evidence>
<dbReference type="PANTHER" id="PTHR48079">
    <property type="entry name" value="PROTEIN YEEZ"/>
    <property type="match status" value="1"/>
</dbReference>
<comment type="caution">
    <text evidence="2">The sequence shown here is derived from an EMBL/GenBank/DDBJ whole genome shotgun (WGS) entry which is preliminary data.</text>
</comment>
<dbReference type="Gene3D" id="3.40.50.720">
    <property type="entry name" value="NAD(P)-binding Rossmann-like Domain"/>
    <property type="match status" value="1"/>
</dbReference>
<dbReference type="InterPro" id="IPR002225">
    <property type="entry name" value="3Beta_OHSteriod_DH/Estase"/>
</dbReference>
<organism evidence="2 3">
    <name type="scientific">Streptomyces pathocidini</name>
    <dbReference type="NCBI Taxonomy" id="1650571"/>
    <lineage>
        <taxon>Bacteria</taxon>
        <taxon>Bacillati</taxon>
        <taxon>Actinomycetota</taxon>
        <taxon>Actinomycetes</taxon>
        <taxon>Kitasatosporales</taxon>
        <taxon>Streptomycetaceae</taxon>
        <taxon>Streptomyces</taxon>
    </lineage>
</organism>
<dbReference type="EMBL" id="JBIRWE010000003">
    <property type="protein sequence ID" value="MFI1964302.1"/>
    <property type="molecule type" value="Genomic_DNA"/>
</dbReference>